<proteinExistence type="predicted"/>
<organism evidence="2">
    <name type="scientific">Strongyloides stercoralis</name>
    <name type="common">Threadworm</name>
    <dbReference type="NCBI Taxonomy" id="6248"/>
    <lineage>
        <taxon>Eukaryota</taxon>
        <taxon>Metazoa</taxon>
        <taxon>Ecdysozoa</taxon>
        <taxon>Nematoda</taxon>
        <taxon>Chromadorea</taxon>
        <taxon>Rhabditida</taxon>
        <taxon>Tylenchina</taxon>
        <taxon>Panagrolaimomorpha</taxon>
        <taxon>Strongyloidoidea</taxon>
        <taxon>Strongyloididae</taxon>
        <taxon>Strongyloides</taxon>
    </lineage>
</organism>
<dbReference type="AlphaFoldDB" id="A0A0K0E5F1"/>
<evidence type="ECO:0000313" key="1">
    <source>
        <dbReference type="Proteomes" id="UP000035681"/>
    </source>
</evidence>
<evidence type="ECO:0000313" key="2">
    <source>
        <dbReference type="WBParaSite" id="SSTP_0000473600.1"/>
    </source>
</evidence>
<keyword evidence="1" id="KW-1185">Reference proteome</keyword>
<accession>A0A0K0E5F1</accession>
<reference evidence="2" key="1">
    <citation type="submission" date="2015-08" db="UniProtKB">
        <authorList>
            <consortium name="WormBaseParasite"/>
        </authorList>
    </citation>
    <scope>IDENTIFICATION</scope>
</reference>
<sequence length="155" mass="17572">MGCIFGKLCLPSLPDKSIRDYWYIDGVILDDQIEGKLLRRPSGILYVYNGNLEYRSKSCIKNRRNTNITLNICNISNIKSSNKFTSLSNGKCICDIVVEISLKEGSEKLSHVAFITDKADIISNTLHSICEKHRQKPRIFQFNSIDVEGVEIECP</sequence>
<dbReference type="WBParaSite" id="TCONS_00015222.p1">
    <property type="protein sequence ID" value="TCONS_00015222.p1"/>
    <property type="gene ID" value="XLOC_010450"/>
</dbReference>
<dbReference type="WBParaSite" id="SSTP_0000473600.1">
    <property type="protein sequence ID" value="SSTP_0000473600.1"/>
    <property type="gene ID" value="SSTP_0000473600"/>
</dbReference>
<name>A0A0K0E5F1_STRER</name>
<protein>
    <submittedName>
        <fullName evidence="2">THAP-type domain-containing protein</fullName>
    </submittedName>
</protein>
<dbReference type="Proteomes" id="UP000035681">
    <property type="component" value="Unplaced"/>
</dbReference>